<reference evidence="1" key="1">
    <citation type="submission" date="2022-11" db="EMBL/GenBank/DDBJ databases">
        <authorList>
            <person name="Petersen C."/>
        </authorList>
    </citation>
    <scope>NUCLEOTIDE SEQUENCE</scope>
    <source>
        <strain evidence="1">IBT 22155</strain>
    </source>
</reference>
<keyword evidence="2" id="KW-1185">Reference proteome</keyword>
<gene>
    <name evidence="1" type="ORF">N7515_006693</name>
</gene>
<reference evidence="1" key="2">
    <citation type="journal article" date="2023" name="IMA Fungus">
        <title>Comparative genomic study of the Penicillium genus elucidates a diverse pangenome and 15 lateral gene transfer events.</title>
        <authorList>
            <person name="Petersen C."/>
            <person name="Sorensen T."/>
            <person name="Nielsen M.R."/>
            <person name="Sondergaard T.E."/>
            <person name="Sorensen J.L."/>
            <person name="Fitzpatrick D.A."/>
            <person name="Frisvad J.C."/>
            <person name="Nielsen K.L."/>
        </authorList>
    </citation>
    <scope>NUCLEOTIDE SEQUENCE</scope>
    <source>
        <strain evidence="1">IBT 22155</strain>
    </source>
</reference>
<dbReference type="RefSeq" id="XP_056521033.1">
    <property type="nucleotide sequence ID" value="XM_056667437.1"/>
</dbReference>
<dbReference type="AlphaFoldDB" id="A0A9W9L102"/>
<evidence type="ECO:0000313" key="1">
    <source>
        <dbReference type="EMBL" id="KAJ5130654.1"/>
    </source>
</evidence>
<accession>A0A9W9L102</accession>
<name>A0A9W9L102_9EURO</name>
<organism evidence="1 2">
    <name type="scientific">Penicillium bovifimosum</name>
    <dbReference type="NCBI Taxonomy" id="126998"/>
    <lineage>
        <taxon>Eukaryota</taxon>
        <taxon>Fungi</taxon>
        <taxon>Dikarya</taxon>
        <taxon>Ascomycota</taxon>
        <taxon>Pezizomycotina</taxon>
        <taxon>Eurotiomycetes</taxon>
        <taxon>Eurotiomycetidae</taxon>
        <taxon>Eurotiales</taxon>
        <taxon>Aspergillaceae</taxon>
        <taxon>Penicillium</taxon>
    </lineage>
</organism>
<dbReference type="GeneID" id="81406607"/>
<evidence type="ECO:0000313" key="2">
    <source>
        <dbReference type="Proteomes" id="UP001149079"/>
    </source>
</evidence>
<protein>
    <submittedName>
        <fullName evidence="1">Uncharacterized protein</fullName>
    </submittedName>
</protein>
<dbReference type="EMBL" id="JAPQKL010000005">
    <property type="protein sequence ID" value="KAJ5130654.1"/>
    <property type="molecule type" value="Genomic_DNA"/>
</dbReference>
<dbReference type="Proteomes" id="UP001149079">
    <property type="component" value="Unassembled WGS sequence"/>
</dbReference>
<sequence>MPSMVTGRALLRKPLPQLHISSNRPICHHARASALHNKTFLGPVSDWPNIFQEVKQFEKNQDWSPRLLRWSLLGRQVDAEFVAIATSTNSKGDSSYTSWKVWFADFKSADIADVSRIYPHPRRGTDLNRPGHLALTSSRL</sequence>
<proteinExistence type="predicted"/>
<comment type="caution">
    <text evidence="1">The sequence shown here is derived from an EMBL/GenBank/DDBJ whole genome shotgun (WGS) entry which is preliminary data.</text>
</comment>